<organism evidence="1">
    <name type="scientific">Timema poppense</name>
    <name type="common">Walking stick</name>
    <dbReference type="NCBI Taxonomy" id="170557"/>
    <lineage>
        <taxon>Eukaryota</taxon>
        <taxon>Metazoa</taxon>
        <taxon>Ecdysozoa</taxon>
        <taxon>Arthropoda</taxon>
        <taxon>Hexapoda</taxon>
        <taxon>Insecta</taxon>
        <taxon>Pterygota</taxon>
        <taxon>Neoptera</taxon>
        <taxon>Polyneoptera</taxon>
        <taxon>Phasmatodea</taxon>
        <taxon>Timematodea</taxon>
        <taxon>Timematoidea</taxon>
        <taxon>Timematidae</taxon>
        <taxon>Timema</taxon>
    </lineage>
</organism>
<gene>
    <name evidence="1" type="ORF">TPSB3V08_LOCUS2035</name>
</gene>
<name>A0A7R9GY95_TIMPO</name>
<sequence>MSWSMLGKHTEQLDPHCKSRCLRCSQFSQTPAGATVLAKLMEGVFSLLERLRPSLWGKRVGPRFAPGGPWPRPSFRRHEALAVAVPYARDRTSAGWPRPHLTALPSLDYLSYYFMCPLPGLVQPLLSLSTASNEVSSKALDVSSGK</sequence>
<reference evidence="1" key="1">
    <citation type="submission" date="2020-11" db="EMBL/GenBank/DDBJ databases">
        <authorList>
            <person name="Tran Van P."/>
        </authorList>
    </citation>
    <scope>NUCLEOTIDE SEQUENCE</scope>
</reference>
<protein>
    <submittedName>
        <fullName evidence="1">Uncharacterized protein</fullName>
    </submittedName>
</protein>
<proteinExistence type="predicted"/>
<evidence type="ECO:0000313" key="1">
    <source>
        <dbReference type="EMBL" id="CAD7399146.1"/>
    </source>
</evidence>
<dbReference type="EMBL" id="OD000752">
    <property type="protein sequence ID" value="CAD7399146.1"/>
    <property type="molecule type" value="Genomic_DNA"/>
</dbReference>
<accession>A0A7R9GY95</accession>
<dbReference type="AlphaFoldDB" id="A0A7R9GY95"/>